<proteinExistence type="predicted"/>
<organism evidence="1 2">
    <name type="scientific">Leptospira interrogans str. UI 12758</name>
    <dbReference type="NCBI Taxonomy" id="1049938"/>
    <lineage>
        <taxon>Bacteria</taxon>
        <taxon>Pseudomonadati</taxon>
        <taxon>Spirochaetota</taxon>
        <taxon>Spirochaetia</taxon>
        <taxon>Leptospirales</taxon>
        <taxon>Leptospiraceae</taxon>
        <taxon>Leptospira</taxon>
    </lineage>
</organism>
<dbReference type="Proteomes" id="UP000001340">
    <property type="component" value="Unassembled WGS sequence"/>
</dbReference>
<protein>
    <submittedName>
        <fullName evidence="1">Uncharacterized protein</fullName>
    </submittedName>
</protein>
<dbReference type="RefSeq" id="WP_000745485.1">
    <property type="nucleotide sequence ID" value="NZ_AHNR02000007.1"/>
</dbReference>
<evidence type="ECO:0000313" key="2">
    <source>
        <dbReference type="Proteomes" id="UP000001340"/>
    </source>
</evidence>
<accession>A0A0E2DC30</accession>
<sequence>MKKREFKAGRFSLKLISKDCLNERVESFWNCYEEMNSREKRETVKELLSTLHKSRKQSEEMTMKLGKLLEREIEIEKKLRMIGERMRG</sequence>
<dbReference type="AlphaFoldDB" id="A0A0E2DC30"/>
<comment type="caution">
    <text evidence="1">The sequence shown here is derived from an EMBL/GenBank/DDBJ whole genome shotgun (WGS) entry which is preliminary data.</text>
</comment>
<dbReference type="EMBL" id="AHNR02000007">
    <property type="protein sequence ID" value="EKR57014.1"/>
    <property type="molecule type" value="Genomic_DNA"/>
</dbReference>
<evidence type="ECO:0000313" key="1">
    <source>
        <dbReference type="EMBL" id="EKR57014.1"/>
    </source>
</evidence>
<name>A0A0E2DC30_LEPIR</name>
<reference evidence="1 2" key="1">
    <citation type="submission" date="2012-10" db="EMBL/GenBank/DDBJ databases">
        <authorList>
            <person name="Harkins D.M."/>
            <person name="Durkin A.S."/>
            <person name="Brinkac L.M."/>
            <person name="Haft D.H."/>
            <person name="Selengut J.D."/>
            <person name="Sanka R."/>
            <person name="DePew J."/>
            <person name="Purushe J."/>
            <person name="Chanthongthip A."/>
            <person name="Lattana O."/>
            <person name="Phetsouvanh R."/>
            <person name="Newton P.N."/>
            <person name="Vinetz J.M."/>
            <person name="Sutton G.G."/>
            <person name="Nierman W.C."/>
            <person name="Fouts D.E."/>
        </authorList>
    </citation>
    <scope>NUCLEOTIDE SEQUENCE [LARGE SCALE GENOMIC DNA]</scope>
    <source>
        <strain evidence="1 2">UI 12758</strain>
    </source>
</reference>
<gene>
    <name evidence="1" type="ORF">LEP1GSC105_4926</name>
</gene>